<protein>
    <submittedName>
        <fullName evidence="1">Uncharacterized protein</fullName>
    </submittedName>
</protein>
<dbReference type="EMBL" id="LR746271">
    <property type="protein sequence ID" value="CAA7400827.1"/>
    <property type="molecule type" value="Genomic_DNA"/>
</dbReference>
<dbReference type="AlphaFoldDB" id="A0A7I8KSS0"/>
<gene>
    <name evidence="1" type="ORF">SI8410_08011505</name>
</gene>
<accession>A0A7I8KSS0</accession>
<reference evidence="1" key="1">
    <citation type="submission" date="2020-02" db="EMBL/GenBank/DDBJ databases">
        <authorList>
            <person name="Scholz U."/>
            <person name="Mascher M."/>
            <person name="Fiebig A."/>
        </authorList>
    </citation>
    <scope>NUCLEOTIDE SEQUENCE</scope>
</reference>
<proteinExistence type="predicted"/>
<name>A0A7I8KSS0_SPIIN</name>
<evidence type="ECO:0000313" key="1">
    <source>
        <dbReference type="EMBL" id="CAA7400827.1"/>
    </source>
</evidence>
<organism evidence="1 2">
    <name type="scientific">Spirodela intermedia</name>
    <name type="common">Intermediate duckweed</name>
    <dbReference type="NCBI Taxonomy" id="51605"/>
    <lineage>
        <taxon>Eukaryota</taxon>
        <taxon>Viridiplantae</taxon>
        <taxon>Streptophyta</taxon>
        <taxon>Embryophyta</taxon>
        <taxon>Tracheophyta</taxon>
        <taxon>Spermatophyta</taxon>
        <taxon>Magnoliopsida</taxon>
        <taxon>Liliopsida</taxon>
        <taxon>Araceae</taxon>
        <taxon>Lemnoideae</taxon>
        <taxon>Spirodela</taxon>
    </lineage>
</organism>
<evidence type="ECO:0000313" key="2">
    <source>
        <dbReference type="Proteomes" id="UP000663760"/>
    </source>
</evidence>
<sequence>MFNSTCRGLYDDFSCLLLKIIPL</sequence>
<keyword evidence="2" id="KW-1185">Reference proteome</keyword>
<dbReference type="Proteomes" id="UP000663760">
    <property type="component" value="Chromosome 8"/>
</dbReference>